<dbReference type="Proteomes" id="UP001153269">
    <property type="component" value="Unassembled WGS sequence"/>
</dbReference>
<dbReference type="EMBL" id="CADEAL010000213">
    <property type="protein sequence ID" value="CAB1416523.1"/>
    <property type="molecule type" value="Genomic_DNA"/>
</dbReference>
<evidence type="ECO:0000313" key="1">
    <source>
        <dbReference type="EMBL" id="CAB1416523.1"/>
    </source>
</evidence>
<comment type="caution">
    <text evidence="1">The sequence shown here is derived from an EMBL/GenBank/DDBJ whole genome shotgun (WGS) entry which is preliminary data.</text>
</comment>
<keyword evidence="2" id="KW-1185">Reference proteome</keyword>
<name>A0A9N7Y8G4_PLEPL</name>
<gene>
    <name evidence="1" type="ORF">PLEPLA_LOCUS4314</name>
</gene>
<organism evidence="1 2">
    <name type="scientific">Pleuronectes platessa</name>
    <name type="common">European plaice</name>
    <dbReference type="NCBI Taxonomy" id="8262"/>
    <lineage>
        <taxon>Eukaryota</taxon>
        <taxon>Metazoa</taxon>
        <taxon>Chordata</taxon>
        <taxon>Craniata</taxon>
        <taxon>Vertebrata</taxon>
        <taxon>Euteleostomi</taxon>
        <taxon>Actinopterygii</taxon>
        <taxon>Neopterygii</taxon>
        <taxon>Teleostei</taxon>
        <taxon>Neoteleostei</taxon>
        <taxon>Acanthomorphata</taxon>
        <taxon>Carangaria</taxon>
        <taxon>Pleuronectiformes</taxon>
        <taxon>Pleuronectoidei</taxon>
        <taxon>Pleuronectidae</taxon>
        <taxon>Pleuronectes</taxon>
    </lineage>
</organism>
<sequence>MAVTLSGERVSPSSAVTHTRALPLLLAAVSSLRLIRGKWQGAVALPGDLGGVMMGASGQGPQEGCLLVVIPRYLYSCSSLDSLFALGRKMGKREANSGECLPRRTPHPIHLRAPSPSIHTLRGETILSPSPSLSFSFPLLPSPPVLPSIPSGWALLGSHLPEQVKINASGQSGIWPRINIKQADSHLLHAEGVKVPNPKDISHLNMDLCKPRKWKSGDSTGRFRLHVKFVAVYTW</sequence>
<reference evidence="1" key="1">
    <citation type="submission" date="2020-03" db="EMBL/GenBank/DDBJ databases">
        <authorList>
            <person name="Weist P."/>
        </authorList>
    </citation>
    <scope>NUCLEOTIDE SEQUENCE</scope>
</reference>
<evidence type="ECO:0000313" key="2">
    <source>
        <dbReference type="Proteomes" id="UP001153269"/>
    </source>
</evidence>
<protein>
    <submittedName>
        <fullName evidence="1">Uncharacterized protein</fullName>
    </submittedName>
</protein>
<proteinExistence type="predicted"/>
<dbReference type="AlphaFoldDB" id="A0A9N7Y8G4"/>
<accession>A0A9N7Y8G4</accession>